<dbReference type="SUPFAM" id="SSF53850">
    <property type="entry name" value="Periplasmic binding protein-like II"/>
    <property type="match status" value="1"/>
</dbReference>
<evidence type="ECO:0000313" key="15">
    <source>
        <dbReference type="Proteomes" id="UP000014760"/>
    </source>
</evidence>
<keyword evidence="10" id="KW-0407">Ion channel</keyword>
<keyword evidence="2" id="KW-0813">Transport</keyword>
<dbReference type="Pfam" id="PF10613">
    <property type="entry name" value="Lig_chan-Glu_bd"/>
    <property type="match status" value="1"/>
</dbReference>
<dbReference type="Proteomes" id="UP000014760">
    <property type="component" value="Unassembled WGS sequence"/>
</dbReference>
<accession>R7V2J1</accession>
<evidence type="ECO:0000313" key="13">
    <source>
        <dbReference type="EMBL" id="ELU12672.1"/>
    </source>
</evidence>
<evidence type="ECO:0000256" key="11">
    <source>
        <dbReference type="SAM" id="Phobius"/>
    </source>
</evidence>
<evidence type="ECO:0000256" key="2">
    <source>
        <dbReference type="ARBA" id="ARBA00022448"/>
    </source>
</evidence>
<protein>
    <recommendedName>
        <fullName evidence="12">Ionotropic glutamate receptor L-glutamate and glycine-binding domain-containing protein</fullName>
    </recommendedName>
</protein>
<evidence type="ECO:0000256" key="4">
    <source>
        <dbReference type="ARBA" id="ARBA00022989"/>
    </source>
</evidence>
<organism evidence="13">
    <name type="scientific">Capitella teleta</name>
    <name type="common">Polychaete worm</name>
    <dbReference type="NCBI Taxonomy" id="283909"/>
    <lineage>
        <taxon>Eukaryota</taxon>
        <taxon>Metazoa</taxon>
        <taxon>Spiralia</taxon>
        <taxon>Lophotrochozoa</taxon>
        <taxon>Annelida</taxon>
        <taxon>Polychaeta</taxon>
        <taxon>Sedentaria</taxon>
        <taxon>Scolecida</taxon>
        <taxon>Capitellidae</taxon>
        <taxon>Capitella</taxon>
    </lineage>
</organism>
<dbReference type="STRING" id="283909.R7V2J1"/>
<reference evidence="13 15" key="2">
    <citation type="journal article" date="2013" name="Nature">
        <title>Insights into bilaterian evolution from three spiralian genomes.</title>
        <authorList>
            <person name="Simakov O."/>
            <person name="Marletaz F."/>
            <person name="Cho S.J."/>
            <person name="Edsinger-Gonzales E."/>
            <person name="Havlak P."/>
            <person name="Hellsten U."/>
            <person name="Kuo D.H."/>
            <person name="Larsson T."/>
            <person name="Lv J."/>
            <person name="Arendt D."/>
            <person name="Savage R."/>
            <person name="Osoegawa K."/>
            <person name="de Jong P."/>
            <person name="Grimwood J."/>
            <person name="Chapman J.A."/>
            <person name="Shapiro H."/>
            <person name="Aerts A."/>
            <person name="Otillar R.P."/>
            <person name="Terry A.Y."/>
            <person name="Boore J.L."/>
            <person name="Grigoriev I.V."/>
            <person name="Lindberg D.R."/>
            <person name="Seaver E.C."/>
            <person name="Weisblat D.A."/>
            <person name="Putnam N.H."/>
            <person name="Rokhsar D.S."/>
        </authorList>
    </citation>
    <scope>NUCLEOTIDE SEQUENCE</scope>
    <source>
        <strain evidence="13 15">I ESC-2004</strain>
    </source>
</reference>
<evidence type="ECO:0000313" key="14">
    <source>
        <dbReference type="EnsemblMetazoa" id="CapteP81210"/>
    </source>
</evidence>
<evidence type="ECO:0000256" key="7">
    <source>
        <dbReference type="ARBA" id="ARBA00023170"/>
    </source>
</evidence>
<evidence type="ECO:0000256" key="8">
    <source>
        <dbReference type="ARBA" id="ARBA00023180"/>
    </source>
</evidence>
<dbReference type="HOGENOM" id="CLU_2612810_0_0_1"/>
<keyword evidence="7" id="KW-0675">Receptor</keyword>
<dbReference type="GO" id="GO:0015276">
    <property type="term" value="F:ligand-gated monoatomic ion channel activity"/>
    <property type="evidence" value="ECO:0007669"/>
    <property type="project" value="InterPro"/>
</dbReference>
<reference evidence="14" key="3">
    <citation type="submission" date="2015-06" db="UniProtKB">
        <authorList>
            <consortium name="EnsemblMetazoa"/>
        </authorList>
    </citation>
    <scope>IDENTIFICATION</scope>
</reference>
<keyword evidence="5" id="KW-0406">Ion transport</keyword>
<name>R7V2J1_CAPTE</name>
<keyword evidence="8" id="KW-0325">Glycoprotein</keyword>
<comment type="subcellular location">
    <subcellularLocation>
        <location evidence="1">Membrane</location>
        <topology evidence="1">Multi-pass membrane protein</topology>
    </subcellularLocation>
</comment>
<reference evidence="15" key="1">
    <citation type="submission" date="2012-12" db="EMBL/GenBank/DDBJ databases">
        <authorList>
            <person name="Hellsten U."/>
            <person name="Grimwood J."/>
            <person name="Chapman J.A."/>
            <person name="Shapiro H."/>
            <person name="Aerts A."/>
            <person name="Otillar R.P."/>
            <person name="Terry A.Y."/>
            <person name="Boore J.L."/>
            <person name="Simakov O."/>
            <person name="Marletaz F."/>
            <person name="Cho S.-J."/>
            <person name="Edsinger-Gonzales E."/>
            <person name="Havlak P."/>
            <person name="Kuo D.-H."/>
            <person name="Larsson T."/>
            <person name="Lv J."/>
            <person name="Arendt D."/>
            <person name="Savage R."/>
            <person name="Osoegawa K."/>
            <person name="de Jong P."/>
            <person name="Lindberg D.R."/>
            <person name="Seaver E.C."/>
            <person name="Weisblat D.A."/>
            <person name="Putnam N.H."/>
            <person name="Grigoriev I.V."/>
            <person name="Rokhsar D.S."/>
        </authorList>
    </citation>
    <scope>NUCLEOTIDE SEQUENCE</scope>
    <source>
        <strain evidence="15">I ESC-2004</strain>
    </source>
</reference>
<evidence type="ECO:0000256" key="9">
    <source>
        <dbReference type="ARBA" id="ARBA00023286"/>
    </source>
</evidence>
<dbReference type="Gene3D" id="3.40.190.10">
    <property type="entry name" value="Periplasmic binding protein-like II"/>
    <property type="match status" value="1"/>
</dbReference>
<keyword evidence="15" id="KW-1185">Reference proteome</keyword>
<dbReference type="GO" id="GO:0016020">
    <property type="term" value="C:membrane"/>
    <property type="evidence" value="ECO:0007669"/>
    <property type="project" value="UniProtKB-SubCell"/>
</dbReference>
<keyword evidence="6 11" id="KW-0472">Membrane</keyword>
<dbReference type="AlphaFoldDB" id="R7V2J1"/>
<keyword evidence="4 11" id="KW-1133">Transmembrane helix</keyword>
<feature type="transmembrane region" description="Helical" evidence="11">
    <location>
        <begin position="56"/>
        <end position="78"/>
    </location>
</feature>
<dbReference type="EMBL" id="KB295778">
    <property type="protein sequence ID" value="ELU12672.1"/>
    <property type="molecule type" value="Genomic_DNA"/>
</dbReference>
<keyword evidence="9" id="KW-1071">Ligand-gated ion channel</keyword>
<dbReference type="EMBL" id="AMQN01019440">
    <property type="status" value="NOT_ANNOTATED_CDS"/>
    <property type="molecule type" value="Genomic_DNA"/>
</dbReference>
<keyword evidence="3 11" id="KW-0812">Transmembrane</keyword>
<evidence type="ECO:0000256" key="1">
    <source>
        <dbReference type="ARBA" id="ARBA00004141"/>
    </source>
</evidence>
<evidence type="ECO:0000256" key="5">
    <source>
        <dbReference type="ARBA" id="ARBA00023065"/>
    </source>
</evidence>
<dbReference type="InterPro" id="IPR019594">
    <property type="entry name" value="Glu/Gly-bd"/>
</dbReference>
<feature type="non-terminal residue" evidence="13">
    <location>
        <position position="1"/>
    </location>
</feature>
<evidence type="ECO:0000256" key="6">
    <source>
        <dbReference type="ARBA" id="ARBA00023136"/>
    </source>
</evidence>
<evidence type="ECO:0000259" key="12">
    <source>
        <dbReference type="Pfam" id="PF10613"/>
    </source>
</evidence>
<gene>
    <name evidence="13" type="ORF">CAPTEDRAFT_81210</name>
</gene>
<sequence length="79" mass="8755">DFAAADLTVTSSRRAVVDFVHPFDDIGLTIIIQKPSYDAKTDAFSILDFDPFTFTVLSPLTVEVWALIIFCTLVVSMII</sequence>
<evidence type="ECO:0000256" key="3">
    <source>
        <dbReference type="ARBA" id="ARBA00022692"/>
    </source>
</evidence>
<feature type="non-terminal residue" evidence="13">
    <location>
        <position position="79"/>
    </location>
</feature>
<feature type="domain" description="Ionotropic glutamate receptor L-glutamate and glycine-binding" evidence="12">
    <location>
        <begin position="1"/>
        <end position="35"/>
    </location>
</feature>
<evidence type="ECO:0000256" key="10">
    <source>
        <dbReference type="ARBA" id="ARBA00023303"/>
    </source>
</evidence>
<proteinExistence type="predicted"/>
<dbReference type="EnsemblMetazoa" id="CapteT81210">
    <property type="protein sequence ID" value="CapteP81210"/>
    <property type="gene ID" value="CapteG81210"/>
</dbReference>